<accession>A0AAD5N587</accession>
<dbReference type="Proteomes" id="UP001196413">
    <property type="component" value="Unassembled WGS sequence"/>
</dbReference>
<name>A0AAD5N587_PARTN</name>
<comment type="caution">
    <text evidence="1">The sequence shown here is derived from an EMBL/GenBank/DDBJ whole genome shotgun (WGS) entry which is preliminary data.</text>
</comment>
<reference evidence="1" key="1">
    <citation type="submission" date="2021-06" db="EMBL/GenBank/DDBJ databases">
        <title>Parelaphostrongylus tenuis whole genome reference sequence.</title>
        <authorList>
            <person name="Garwood T.J."/>
            <person name="Larsen P.A."/>
            <person name="Fountain-Jones N.M."/>
            <person name="Garbe J.R."/>
            <person name="Macchietto M.G."/>
            <person name="Kania S.A."/>
            <person name="Gerhold R.W."/>
            <person name="Richards J.E."/>
            <person name="Wolf T.M."/>
        </authorList>
    </citation>
    <scope>NUCLEOTIDE SEQUENCE</scope>
    <source>
        <strain evidence="1">MNPRO001-30</strain>
        <tissue evidence="1">Meninges</tissue>
    </source>
</reference>
<proteinExistence type="predicted"/>
<dbReference type="AlphaFoldDB" id="A0AAD5N587"/>
<sequence>MFREAKLEQTLLGWDVFYLRLYLMNGEATWICSVSWKVIKLDVILLWIDESQLILDEPYMFPLWRGGRFDELEAGANEHFANEKICTLEPLHSRQDERQLLMKGQQKHAVAKTMERSHFPASLMVWEVTHVTGKTPTEKAKWRADMRYELDKFYPAHRNRAIGERHPSYAEIRSYSLEDSG</sequence>
<gene>
    <name evidence="1" type="ORF">KIN20_016404</name>
</gene>
<keyword evidence="2" id="KW-1185">Reference proteome</keyword>
<protein>
    <submittedName>
        <fullName evidence="1">Uncharacterized protein</fullName>
    </submittedName>
</protein>
<evidence type="ECO:0000313" key="1">
    <source>
        <dbReference type="EMBL" id="KAJ1358094.1"/>
    </source>
</evidence>
<evidence type="ECO:0000313" key="2">
    <source>
        <dbReference type="Proteomes" id="UP001196413"/>
    </source>
</evidence>
<organism evidence="1 2">
    <name type="scientific">Parelaphostrongylus tenuis</name>
    <name type="common">Meningeal worm</name>
    <dbReference type="NCBI Taxonomy" id="148309"/>
    <lineage>
        <taxon>Eukaryota</taxon>
        <taxon>Metazoa</taxon>
        <taxon>Ecdysozoa</taxon>
        <taxon>Nematoda</taxon>
        <taxon>Chromadorea</taxon>
        <taxon>Rhabditida</taxon>
        <taxon>Rhabditina</taxon>
        <taxon>Rhabditomorpha</taxon>
        <taxon>Strongyloidea</taxon>
        <taxon>Metastrongylidae</taxon>
        <taxon>Parelaphostrongylus</taxon>
    </lineage>
</organism>
<dbReference type="EMBL" id="JAHQIW010003295">
    <property type="protein sequence ID" value="KAJ1358094.1"/>
    <property type="molecule type" value="Genomic_DNA"/>
</dbReference>